<dbReference type="AlphaFoldDB" id="A0AAW0TNE1"/>
<organism evidence="2 3">
    <name type="scientific">Scylla paramamosain</name>
    <name type="common">Mud crab</name>
    <dbReference type="NCBI Taxonomy" id="85552"/>
    <lineage>
        <taxon>Eukaryota</taxon>
        <taxon>Metazoa</taxon>
        <taxon>Ecdysozoa</taxon>
        <taxon>Arthropoda</taxon>
        <taxon>Crustacea</taxon>
        <taxon>Multicrustacea</taxon>
        <taxon>Malacostraca</taxon>
        <taxon>Eumalacostraca</taxon>
        <taxon>Eucarida</taxon>
        <taxon>Decapoda</taxon>
        <taxon>Pleocyemata</taxon>
        <taxon>Brachyura</taxon>
        <taxon>Eubrachyura</taxon>
        <taxon>Portunoidea</taxon>
        <taxon>Portunidae</taxon>
        <taxon>Portuninae</taxon>
        <taxon>Scylla</taxon>
    </lineage>
</organism>
<feature type="compositionally biased region" description="Low complexity" evidence="1">
    <location>
        <begin position="40"/>
        <end position="63"/>
    </location>
</feature>
<keyword evidence="3" id="KW-1185">Reference proteome</keyword>
<reference evidence="2 3" key="1">
    <citation type="submission" date="2023-03" db="EMBL/GenBank/DDBJ databases">
        <title>High-quality genome of Scylla paramamosain provides insights in environmental adaptation.</title>
        <authorList>
            <person name="Zhang L."/>
        </authorList>
    </citation>
    <scope>NUCLEOTIDE SEQUENCE [LARGE SCALE GENOMIC DNA]</scope>
    <source>
        <strain evidence="2">LZ_2023a</strain>
        <tissue evidence="2">Muscle</tissue>
    </source>
</reference>
<evidence type="ECO:0000313" key="2">
    <source>
        <dbReference type="EMBL" id="KAK8388748.1"/>
    </source>
</evidence>
<evidence type="ECO:0000313" key="3">
    <source>
        <dbReference type="Proteomes" id="UP001487740"/>
    </source>
</evidence>
<evidence type="ECO:0000256" key="1">
    <source>
        <dbReference type="SAM" id="MobiDB-lite"/>
    </source>
</evidence>
<comment type="caution">
    <text evidence="2">The sequence shown here is derived from an EMBL/GenBank/DDBJ whole genome shotgun (WGS) entry which is preliminary data.</text>
</comment>
<feature type="region of interest" description="Disordered" evidence="1">
    <location>
        <begin position="1"/>
        <end position="63"/>
    </location>
</feature>
<sequence>MIRFPAAVEEQKGNVSCTEEPGPPPSGGGMGRSPHVYGNSSSSSSSSSSCSARSPHSPAACPAALPASPSLAGSVVLFGVSIRILCWLCFCVARRPLRPLPLVACQVWLLHTAVMTNDLGLVGVAATRPALVPLVPLVLLVQPSAAALV</sequence>
<accession>A0AAW0TNE1</accession>
<name>A0AAW0TNE1_SCYPA</name>
<protein>
    <submittedName>
        <fullName evidence="2">Uncharacterized protein</fullName>
    </submittedName>
</protein>
<dbReference type="EMBL" id="JARAKH010000028">
    <property type="protein sequence ID" value="KAK8388748.1"/>
    <property type="molecule type" value="Genomic_DNA"/>
</dbReference>
<proteinExistence type="predicted"/>
<dbReference type="Proteomes" id="UP001487740">
    <property type="component" value="Unassembled WGS sequence"/>
</dbReference>
<gene>
    <name evidence="2" type="ORF">O3P69_020628</name>
</gene>